<sequence length="149" mass="17384">MLYTTTVFNRTTLRFDEAYSPLLSDFNIQRLPDDKSVRLLLNRFSGSGIISSDYYKYGFFSASIKLPAENTAGIVVAFYTSNVDTFEKNRDEIDIEFMGNVKGKRWRFQTNMYGNGSTSRGKEERYRLWFDPSKDSHCYSILWTPKNIM</sequence>
<dbReference type="PROSITE" id="PS51762">
    <property type="entry name" value="GH16_2"/>
    <property type="match status" value="1"/>
</dbReference>
<evidence type="ECO:0000313" key="4">
    <source>
        <dbReference type="EMBL" id="CAA2992693.1"/>
    </source>
</evidence>
<reference evidence="4 5" key="1">
    <citation type="submission" date="2019-12" db="EMBL/GenBank/DDBJ databases">
        <authorList>
            <person name="Alioto T."/>
            <person name="Alioto T."/>
            <person name="Gomez Garrido J."/>
        </authorList>
    </citation>
    <scope>NUCLEOTIDE SEQUENCE [LARGE SCALE GENOMIC DNA]</scope>
</reference>
<dbReference type="InterPro" id="IPR000757">
    <property type="entry name" value="Beta-glucanase-like"/>
</dbReference>
<keyword evidence="1 4" id="KW-0378">Hydrolase</keyword>
<evidence type="ECO:0000313" key="5">
    <source>
        <dbReference type="Proteomes" id="UP000594638"/>
    </source>
</evidence>
<dbReference type="InterPro" id="IPR044791">
    <property type="entry name" value="Beta-glucanase/XTH"/>
</dbReference>
<keyword evidence="5" id="KW-1185">Reference proteome</keyword>
<dbReference type="OrthoDB" id="4781at2759"/>
<dbReference type="Proteomes" id="UP000594638">
    <property type="component" value="Unassembled WGS sequence"/>
</dbReference>
<evidence type="ECO:0000256" key="2">
    <source>
        <dbReference type="ARBA" id="ARBA00023295"/>
    </source>
</evidence>
<dbReference type="GO" id="GO:0004553">
    <property type="term" value="F:hydrolase activity, hydrolyzing O-glycosyl compounds"/>
    <property type="evidence" value="ECO:0007669"/>
    <property type="project" value="InterPro"/>
</dbReference>
<dbReference type="Gramene" id="OE9A117913T1">
    <property type="protein sequence ID" value="OE9A117913C1"/>
    <property type="gene ID" value="OE9A117913"/>
</dbReference>
<dbReference type="PANTHER" id="PTHR31062">
    <property type="entry name" value="XYLOGLUCAN ENDOTRANSGLUCOSYLASE/HYDROLASE PROTEIN 8-RELATED"/>
    <property type="match status" value="1"/>
</dbReference>
<accession>A0A8S0SHW1</accession>
<name>A0A8S0SHW1_OLEEU</name>
<evidence type="ECO:0000256" key="1">
    <source>
        <dbReference type="ARBA" id="ARBA00022801"/>
    </source>
</evidence>
<dbReference type="Pfam" id="PF00722">
    <property type="entry name" value="Glyco_hydro_16"/>
    <property type="match status" value="1"/>
</dbReference>
<dbReference type="GO" id="GO:0005975">
    <property type="term" value="P:carbohydrate metabolic process"/>
    <property type="evidence" value="ECO:0007669"/>
    <property type="project" value="InterPro"/>
</dbReference>
<organism evidence="4 5">
    <name type="scientific">Olea europaea subsp. europaea</name>
    <dbReference type="NCBI Taxonomy" id="158383"/>
    <lineage>
        <taxon>Eukaryota</taxon>
        <taxon>Viridiplantae</taxon>
        <taxon>Streptophyta</taxon>
        <taxon>Embryophyta</taxon>
        <taxon>Tracheophyta</taxon>
        <taxon>Spermatophyta</taxon>
        <taxon>Magnoliopsida</taxon>
        <taxon>eudicotyledons</taxon>
        <taxon>Gunneridae</taxon>
        <taxon>Pentapetalae</taxon>
        <taxon>asterids</taxon>
        <taxon>lamiids</taxon>
        <taxon>Lamiales</taxon>
        <taxon>Oleaceae</taxon>
        <taxon>Oleeae</taxon>
        <taxon>Olea</taxon>
    </lineage>
</organism>
<feature type="domain" description="GH16" evidence="3">
    <location>
        <begin position="13"/>
        <end position="149"/>
    </location>
</feature>
<gene>
    <name evidence="4" type="ORF">OLEA9_A117913</name>
</gene>
<dbReference type="AlphaFoldDB" id="A0A8S0SHW1"/>
<dbReference type="InterPro" id="IPR013320">
    <property type="entry name" value="ConA-like_dom_sf"/>
</dbReference>
<keyword evidence="2" id="KW-0326">Glycosidase</keyword>
<dbReference type="EMBL" id="CACTIH010005440">
    <property type="protein sequence ID" value="CAA2992693.1"/>
    <property type="molecule type" value="Genomic_DNA"/>
</dbReference>
<evidence type="ECO:0000259" key="3">
    <source>
        <dbReference type="PROSITE" id="PS51762"/>
    </source>
</evidence>
<protein>
    <submittedName>
        <fullName evidence="4">Probable xyloglucan endotransglucosylase hydrolase 30</fullName>
    </submittedName>
</protein>
<comment type="caution">
    <text evidence="4">The sequence shown here is derived from an EMBL/GenBank/DDBJ whole genome shotgun (WGS) entry which is preliminary data.</text>
</comment>
<dbReference type="Gene3D" id="2.60.120.200">
    <property type="match status" value="1"/>
</dbReference>
<dbReference type="SUPFAM" id="SSF49899">
    <property type="entry name" value="Concanavalin A-like lectins/glucanases"/>
    <property type="match status" value="1"/>
</dbReference>
<proteinExistence type="predicted"/>